<feature type="region of interest" description="Disordered" evidence="1">
    <location>
        <begin position="1"/>
        <end position="20"/>
    </location>
</feature>
<evidence type="ECO:0000313" key="2">
    <source>
        <dbReference type="Ensembl" id="ENSNMLP00000020418.1"/>
    </source>
</evidence>
<reference evidence="2" key="1">
    <citation type="submission" date="2025-08" db="UniProtKB">
        <authorList>
            <consortium name="Ensembl"/>
        </authorList>
    </citation>
    <scope>IDENTIFICATION</scope>
</reference>
<feature type="compositionally biased region" description="Basic residues" evidence="1">
    <location>
        <begin position="1"/>
        <end position="11"/>
    </location>
</feature>
<feature type="compositionally biased region" description="Polar residues" evidence="1">
    <location>
        <begin position="35"/>
        <end position="48"/>
    </location>
</feature>
<keyword evidence="3" id="KW-1185">Reference proteome</keyword>
<dbReference type="AlphaFoldDB" id="A0A8C6THN6"/>
<proteinExistence type="predicted"/>
<reference evidence="2" key="2">
    <citation type="submission" date="2025-09" db="UniProtKB">
        <authorList>
            <consortium name="Ensembl"/>
        </authorList>
    </citation>
    <scope>IDENTIFICATION</scope>
</reference>
<name>A0A8C6THN6_9GOBI</name>
<sequence>MNLGSKGKKRVVLPSRPEPRAWNDPLFTLLDQTDPGKSSSLKPRSDTSPLWAPKSVINKSTSFGYFQEEYQFIRLISDFLERLAHARLHLWFSQVNIT</sequence>
<feature type="region of interest" description="Disordered" evidence="1">
    <location>
        <begin position="29"/>
        <end position="48"/>
    </location>
</feature>
<dbReference type="Proteomes" id="UP000694523">
    <property type="component" value="Unplaced"/>
</dbReference>
<dbReference type="Ensembl" id="ENSNMLT00000022911.1">
    <property type="protein sequence ID" value="ENSNMLP00000020418.1"/>
    <property type="gene ID" value="ENSNMLG00000013321.1"/>
</dbReference>
<evidence type="ECO:0000313" key="3">
    <source>
        <dbReference type="Proteomes" id="UP000694523"/>
    </source>
</evidence>
<organism evidence="2 3">
    <name type="scientific">Neogobius melanostomus</name>
    <name type="common">round goby</name>
    <dbReference type="NCBI Taxonomy" id="47308"/>
    <lineage>
        <taxon>Eukaryota</taxon>
        <taxon>Metazoa</taxon>
        <taxon>Chordata</taxon>
        <taxon>Craniata</taxon>
        <taxon>Vertebrata</taxon>
        <taxon>Euteleostomi</taxon>
        <taxon>Actinopterygii</taxon>
        <taxon>Neopterygii</taxon>
        <taxon>Teleostei</taxon>
        <taxon>Neoteleostei</taxon>
        <taxon>Acanthomorphata</taxon>
        <taxon>Gobiaria</taxon>
        <taxon>Gobiiformes</taxon>
        <taxon>Gobioidei</taxon>
        <taxon>Gobiidae</taxon>
        <taxon>Benthophilinae</taxon>
        <taxon>Neogobiini</taxon>
        <taxon>Neogobius</taxon>
    </lineage>
</organism>
<evidence type="ECO:0000256" key="1">
    <source>
        <dbReference type="SAM" id="MobiDB-lite"/>
    </source>
</evidence>
<protein>
    <submittedName>
        <fullName evidence="2">Uncharacterized protein</fullName>
    </submittedName>
</protein>
<accession>A0A8C6THN6</accession>